<evidence type="ECO:0000313" key="2">
    <source>
        <dbReference type="Proteomes" id="UP001173802"/>
    </source>
</evidence>
<sequence>MLKSLKMIWLKLLLKKQNNPLSPLAETPIYHLSILNLPYKNLHPITSSSKQAKSHTIARLLCILCICLLHNVDSTTTPSDSPSSAQAPKAAPPTLQMRTHALLKLDYENDANFDSRVDKYYTAGVRLGFISKESSALKFLRFASLQQFFTPSAATSFGLAIKQEMYAPKDRFSPIPPADDHPYGGYVGATFSSLTRSAYIFENLSIDLGLVGKASGAKEVQDLIHDLTNNAHLAGWGTQLRNEFILNAHWGISASIPQILEHTAHSLDLMPQFSLNLGNARIHAQASLLMRFGYALSPNTAPMLINSGFVGAPSPSRSFCLYGFAGAGVRAVGRNIFLQGNTFAPHFAVEKTIAIMPFMAEFIWGGVLEYRRFMLTLSVVHRSKEFATQDGFHNFGLISLGVKI</sequence>
<gene>
    <name evidence="1" type="ORF">NYG90_08540</name>
</gene>
<name>A0ACC6FUF4_9HELI</name>
<accession>A0ACC6FUF4</accession>
<organism evidence="1 2">
    <name type="scientific">Helicobacter zhangjianzhongii</name>
    <dbReference type="NCBI Taxonomy" id="2974574"/>
    <lineage>
        <taxon>Bacteria</taxon>
        <taxon>Pseudomonadati</taxon>
        <taxon>Campylobacterota</taxon>
        <taxon>Epsilonproteobacteria</taxon>
        <taxon>Campylobacterales</taxon>
        <taxon>Helicobacteraceae</taxon>
        <taxon>Helicobacter</taxon>
    </lineage>
</organism>
<proteinExistence type="predicted"/>
<comment type="caution">
    <text evidence="1">The sequence shown here is derived from an EMBL/GenBank/DDBJ whole genome shotgun (WGS) entry which is preliminary data.</text>
</comment>
<reference evidence="1 2" key="1">
    <citation type="journal article" date="2023" name="Microorganisms">
        <title>Isolation and Genomic Characteristics of Cat-Borne Campylobacter felis sp. nov. and Sheep-Borne Campylobacter ovis sp. nov.</title>
        <authorList>
            <person name="Wang H."/>
            <person name="Li Y."/>
            <person name="Gu Y."/>
            <person name="Zhou G."/>
            <person name="Chen X."/>
            <person name="Zhang X."/>
            <person name="Shao Z."/>
            <person name="Zhang J."/>
            <person name="Zhang M."/>
        </authorList>
    </citation>
    <scope>NUCLEOTIDE SEQUENCE [LARGE SCALE GENOMIC DNA]</scope>
    <source>
        <strain evidence="1 2">XJK30-2</strain>
    </source>
</reference>
<dbReference type="Proteomes" id="UP001173802">
    <property type="component" value="Unassembled WGS sequence"/>
</dbReference>
<evidence type="ECO:0000313" key="1">
    <source>
        <dbReference type="EMBL" id="MDL0082712.1"/>
    </source>
</evidence>
<keyword evidence="2" id="KW-1185">Reference proteome</keyword>
<dbReference type="EMBL" id="JANURN010000008">
    <property type="protein sequence ID" value="MDL0082712.1"/>
    <property type="molecule type" value="Genomic_DNA"/>
</dbReference>
<protein>
    <submittedName>
        <fullName evidence="1">Lipid A deacylase LpxR family protein</fullName>
    </submittedName>
</protein>